<dbReference type="InterPro" id="IPR000571">
    <property type="entry name" value="Znf_CCCH"/>
</dbReference>
<feature type="domain" description="C3H1-type" evidence="10">
    <location>
        <begin position="642"/>
        <end position="670"/>
    </location>
</feature>
<comment type="subcellular location">
    <subcellularLocation>
        <location evidence="2">Cytoplasm</location>
        <location evidence="2">Cytosol</location>
    </subcellularLocation>
</comment>
<feature type="region of interest" description="Disordered" evidence="9">
    <location>
        <begin position="1"/>
        <end position="24"/>
    </location>
</feature>
<dbReference type="InterPro" id="IPR038952">
    <property type="entry name" value="TOPAZ1"/>
</dbReference>
<keyword evidence="8" id="KW-0863">Zinc-finger</keyword>
<dbReference type="GO" id="GO:0008270">
    <property type="term" value="F:zinc ion binding"/>
    <property type="evidence" value="ECO:0007669"/>
    <property type="project" value="UniProtKB-KW"/>
</dbReference>
<dbReference type="PROSITE" id="PS50103">
    <property type="entry name" value="ZF_C3H1"/>
    <property type="match status" value="1"/>
</dbReference>
<dbReference type="InterPro" id="IPR011990">
    <property type="entry name" value="TPR-like_helical_dom_sf"/>
</dbReference>
<dbReference type="Proteomes" id="UP000574528">
    <property type="component" value="Unassembled WGS sequence"/>
</dbReference>
<accession>A0A7K9BXA2</accession>
<gene>
    <name evidence="11" type="primary">Topaz1</name>
    <name evidence="11" type="ORF">PSIHAE_R01936</name>
</gene>
<evidence type="ECO:0000256" key="9">
    <source>
        <dbReference type="SAM" id="MobiDB-lite"/>
    </source>
</evidence>
<feature type="non-terminal residue" evidence="11">
    <location>
        <position position="1"/>
    </location>
</feature>
<comment type="function">
    <text evidence="1">Important for normal spermatogenesis and male fertility. Specifically required for progression to the post-meiotic stages of spermatocyte development. Seems to be necessary for normal expression levels of a number of testis-expressed gene transcripts, although its role in this process is unclear.</text>
</comment>
<dbReference type="InterPro" id="IPR029435">
    <property type="entry name" value="TOPAZ1_dom"/>
</dbReference>
<evidence type="ECO:0000313" key="12">
    <source>
        <dbReference type="Proteomes" id="UP000574528"/>
    </source>
</evidence>
<keyword evidence="6" id="KW-0744">Spermatogenesis</keyword>
<feature type="region of interest" description="Disordered" evidence="9">
    <location>
        <begin position="57"/>
        <end position="79"/>
    </location>
</feature>
<keyword evidence="8" id="KW-0479">Metal-binding</keyword>
<evidence type="ECO:0000256" key="4">
    <source>
        <dbReference type="ARBA" id="ARBA00022490"/>
    </source>
</evidence>
<evidence type="ECO:0000256" key="8">
    <source>
        <dbReference type="PROSITE-ProRule" id="PRU00723"/>
    </source>
</evidence>
<dbReference type="PANTHER" id="PTHR35671:SF1">
    <property type="entry name" value="PROTEIN TOPAZ1"/>
    <property type="match status" value="1"/>
</dbReference>
<comment type="caution">
    <text evidence="11">The sequence shown here is derived from an EMBL/GenBank/DDBJ whole genome shotgun (WGS) entry which is preliminary data.</text>
</comment>
<dbReference type="GO" id="GO:0048137">
    <property type="term" value="P:spermatocyte division"/>
    <property type="evidence" value="ECO:0007669"/>
    <property type="project" value="TreeGrafter"/>
</dbReference>
<feature type="compositionally biased region" description="Basic and acidic residues" evidence="9">
    <location>
        <begin position="305"/>
        <end position="321"/>
    </location>
</feature>
<sequence length="1242" mass="141400">QVHDVSNSPKSRPREKSNKGNKKLQLLTCQRTVPMTGKNVWPLESCARTSEWLPKKNGPVSERKGVLRGDFKDSSDENNIEAVGKSPVTEQLGHLDLCRSPAEINKESASKITDANNECLTSLETSEYSLTDIDETSRTSSEKMESLANTDRRTVAFNHDDKQEAKATLNFTKKGNKKNKGAVAKRSLSVTVQIGTSAGNTNRMNFSRKVSVVNQTFSDLKQVKVLNTGKLAKFKIPLCRNKPKSRKLESGPSFERETCSPLELLDSTGVSRKEKTDKETFLVNAKQQPFPAVSYITTSRKKKADKTDREDLKRDGSENHQSENLSNEMSALHERFSSYPCSFLDTPREPSVLDFRGTEHGKPNFPGDSWNAVDHPIALEISRDSKSRGNLPQHKSQNFPDILEAYKKDVLVIDVIQDDPDLFGTKNEKELSLVDSESCPLEAACGSICVKDEQQDLTPDYPVLSGNTHSVCHHFRYASHPFYYNPIILLSVYFAKDSKTHQSSRESSPLGGVTANCLEDGQLRELDELLKSFDVDEKPLFLSKCGLEILNFSLPLGLFIFFRERNRLAMTIKVLKPRSTVKKHKLASHSDWVYCMMHLLHSWWFLDYRLSGKSSALPLQNYGDFEPWKVEQNATQILEMIELPRKYCRFYFMTLRGCSRSKCWFQHIPEQGDEKMCMAILRTYISIKESVLLKRAVQIFVKYYRDATPGVDFAYQVLNELLISLLKSCLLQEVFQILNVTVQINTLPAVDVLLKVFERVASLNMRDAVPALIGTFRKLMDAGMLLELEHFDYIIKLLRQFKVSTHEINSILNIKSRIFQERYFEKNWLFDFNLAVAEIQHCKEKNDWAKLGALYVNARTGCEHSDDLQKFSLCIAEILTRDSETDRPGVPFCDFADAVIRNLQHNEADRIFIGRTGISVMYSYHKVLQWTKGRKVLDKLHELQIHFTVLKGLTDAERLASRCQIVNKAAEIFLKTGSLDGATWVLRESEWTTNAPLWPCDKTDILDRHNLLCTLVHEYLRKSSYRQAFEVLQNLPGFQNHSDAVGTSQYSHLFNKLINACFESKNLGVSSSAVDFMLSKNIAIDCFLLRGLITALGRSSLWSKARTYYKSALSMGCYPPLQGNLYHKRLMIPSYLSEIEMLLAIEVFLVSNASDIHSPMASSQTLQIILKRCEDPTVLNNCNYQAAVERLILAARISDPKLLLKHMTMNINMDEVYSLELSSALKWLQDNMKWAGKVWLFQ</sequence>
<dbReference type="OrthoDB" id="8859650at2759"/>
<evidence type="ECO:0000256" key="1">
    <source>
        <dbReference type="ARBA" id="ARBA00002132"/>
    </source>
</evidence>
<feature type="compositionally biased region" description="Basic and acidic residues" evidence="9">
    <location>
        <begin position="61"/>
        <end position="75"/>
    </location>
</feature>
<keyword evidence="8" id="KW-0862">Zinc</keyword>
<evidence type="ECO:0000259" key="10">
    <source>
        <dbReference type="PROSITE" id="PS50103"/>
    </source>
</evidence>
<evidence type="ECO:0000256" key="6">
    <source>
        <dbReference type="ARBA" id="ARBA00022871"/>
    </source>
</evidence>
<evidence type="ECO:0000313" key="11">
    <source>
        <dbReference type="EMBL" id="NXG44312.1"/>
    </source>
</evidence>
<feature type="region of interest" description="Disordered" evidence="9">
    <location>
        <begin position="293"/>
        <end position="327"/>
    </location>
</feature>
<feature type="non-terminal residue" evidence="11">
    <location>
        <position position="1242"/>
    </location>
</feature>
<proteinExistence type="predicted"/>
<dbReference type="EMBL" id="VWZI01007031">
    <property type="protein sequence ID" value="NXG44312.1"/>
    <property type="molecule type" value="Genomic_DNA"/>
</dbReference>
<feature type="zinc finger region" description="C3H1-type" evidence="8">
    <location>
        <begin position="642"/>
        <end position="670"/>
    </location>
</feature>
<evidence type="ECO:0000256" key="5">
    <source>
        <dbReference type="ARBA" id="ARBA00022782"/>
    </source>
</evidence>
<dbReference type="PANTHER" id="PTHR35671">
    <property type="entry name" value="PROTEIN TOPAZ1"/>
    <property type="match status" value="1"/>
</dbReference>
<dbReference type="GO" id="GO:0005829">
    <property type="term" value="C:cytosol"/>
    <property type="evidence" value="ECO:0007669"/>
    <property type="project" value="UniProtKB-SubCell"/>
</dbReference>
<reference evidence="11 12" key="1">
    <citation type="submission" date="2019-09" db="EMBL/GenBank/DDBJ databases">
        <title>Bird 10,000 Genomes (B10K) Project - Family phase.</title>
        <authorList>
            <person name="Zhang G."/>
        </authorList>
    </citation>
    <scope>NUCLEOTIDE SEQUENCE [LARGE SCALE GENOMIC DNA]</scope>
    <source>
        <strain evidence="11">B10K-DU-001-24</strain>
        <tissue evidence="11">Muscle</tissue>
    </source>
</reference>
<dbReference type="AlphaFoldDB" id="A0A7K9BXA2"/>
<evidence type="ECO:0000256" key="2">
    <source>
        <dbReference type="ARBA" id="ARBA00004514"/>
    </source>
</evidence>
<organism evidence="11 12">
    <name type="scientific">Psilopogon haemacephalus</name>
    <name type="common">coppersmith barbet</name>
    <dbReference type="NCBI Taxonomy" id="2585815"/>
    <lineage>
        <taxon>Eukaryota</taxon>
        <taxon>Metazoa</taxon>
        <taxon>Chordata</taxon>
        <taxon>Craniata</taxon>
        <taxon>Vertebrata</taxon>
        <taxon>Euteleostomi</taxon>
        <taxon>Archelosauria</taxon>
        <taxon>Archosauria</taxon>
        <taxon>Dinosauria</taxon>
        <taxon>Saurischia</taxon>
        <taxon>Theropoda</taxon>
        <taxon>Coelurosauria</taxon>
        <taxon>Aves</taxon>
        <taxon>Neognathae</taxon>
        <taxon>Neoaves</taxon>
        <taxon>Telluraves</taxon>
        <taxon>Coraciimorphae</taxon>
        <taxon>Piciformes</taxon>
        <taxon>Megalaimidae</taxon>
        <taxon>Psilopogon</taxon>
    </lineage>
</organism>
<evidence type="ECO:0000256" key="7">
    <source>
        <dbReference type="ARBA" id="ARBA00031943"/>
    </source>
</evidence>
<dbReference type="Gene3D" id="1.25.40.10">
    <property type="entry name" value="Tetratricopeptide repeat domain"/>
    <property type="match status" value="1"/>
</dbReference>
<keyword evidence="5" id="KW-0221">Differentiation</keyword>
<dbReference type="GO" id="GO:0030154">
    <property type="term" value="P:cell differentiation"/>
    <property type="evidence" value="ECO:0007669"/>
    <property type="project" value="UniProtKB-KW"/>
</dbReference>
<evidence type="ECO:0000256" key="3">
    <source>
        <dbReference type="ARBA" id="ARBA00016464"/>
    </source>
</evidence>
<dbReference type="Pfam" id="PF14669">
    <property type="entry name" value="Asp_Glu_race_2"/>
    <property type="match status" value="1"/>
</dbReference>
<protein>
    <recommendedName>
        <fullName evidence="3">Protein TOPAZ1</fullName>
    </recommendedName>
    <alternativeName>
        <fullName evidence="7">Testis- and ovary-specific PAZ domain-containing protein 1</fullName>
    </alternativeName>
</protein>
<feature type="compositionally biased region" description="Polar residues" evidence="9">
    <location>
        <begin position="1"/>
        <end position="10"/>
    </location>
</feature>
<name>A0A7K9BXA2_9PICI</name>
<keyword evidence="12" id="KW-1185">Reference proteome</keyword>
<keyword evidence="4" id="KW-0963">Cytoplasm</keyword>